<dbReference type="InterPro" id="IPR001457">
    <property type="entry name" value="NADH_UbQ/plastoQ_OxRdtase_su6"/>
</dbReference>
<evidence type="ECO:0000256" key="2">
    <source>
        <dbReference type="RuleBase" id="RU004429"/>
    </source>
</evidence>
<feature type="transmembrane region" description="Helical" evidence="2">
    <location>
        <begin position="143"/>
        <end position="165"/>
    </location>
</feature>
<dbReference type="GO" id="GO:0008137">
    <property type="term" value="F:NADH dehydrogenase (ubiquinone) activity"/>
    <property type="evidence" value="ECO:0007669"/>
    <property type="project" value="UniProtKB-UniRule"/>
</dbReference>
<evidence type="ECO:0000256" key="1">
    <source>
        <dbReference type="ARBA" id="ARBA00005698"/>
    </source>
</evidence>
<keyword evidence="2" id="KW-1003">Cell membrane</keyword>
<keyword evidence="2" id="KW-0812">Transmembrane</keyword>
<comment type="similarity">
    <text evidence="1 2">Belongs to the complex I subunit 6 family.</text>
</comment>
<dbReference type="EC" id="7.1.1.-" evidence="2"/>
<feature type="transmembrane region" description="Helical" evidence="2">
    <location>
        <begin position="29"/>
        <end position="47"/>
    </location>
</feature>
<dbReference type="Pfam" id="PF00499">
    <property type="entry name" value="Oxidored_q3"/>
    <property type="match status" value="1"/>
</dbReference>
<organism evidence="3 4">
    <name type="scientific">Candidatus Brocadia fulgida</name>
    <dbReference type="NCBI Taxonomy" id="380242"/>
    <lineage>
        <taxon>Bacteria</taxon>
        <taxon>Pseudomonadati</taxon>
        <taxon>Planctomycetota</taxon>
        <taxon>Candidatus Brocadiia</taxon>
        <taxon>Candidatus Brocadiales</taxon>
        <taxon>Candidatus Brocadiaceae</taxon>
        <taxon>Candidatus Brocadia</taxon>
    </lineage>
</organism>
<evidence type="ECO:0000313" key="4">
    <source>
        <dbReference type="Proteomes" id="UP000034954"/>
    </source>
</evidence>
<reference evidence="3 4" key="1">
    <citation type="journal article" date="2013" name="BMC Microbiol.">
        <title>Identification of the type II cytochrome c maturation pathway in anammox bacteria by comparative genomics.</title>
        <authorList>
            <person name="Ferousi C."/>
            <person name="Speth D.R."/>
            <person name="Reimann J."/>
            <person name="Op den Camp H.J."/>
            <person name="Allen J.W."/>
            <person name="Keltjens J.T."/>
            <person name="Jetten M.S."/>
        </authorList>
    </citation>
    <scope>NUCLEOTIDE SEQUENCE [LARGE SCALE GENOMIC DNA]</scope>
    <source>
        <strain evidence="3">RU1</strain>
    </source>
</reference>
<feature type="transmembrane region" description="Helical" evidence="2">
    <location>
        <begin position="6"/>
        <end position="22"/>
    </location>
</feature>
<evidence type="ECO:0000313" key="3">
    <source>
        <dbReference type="EMBL" id="KKO18233.1"/>
    </source>
</evidence>
<comment type="subcellular location">
    <subcellularLocation>
        <location evidence="2">Cell membrane</location>
        <topology evidence="2">Multi-pass membrane protein</topology>
    </subcellularLocation>
</comment>
<feature type="transmembrane region" description="Helical" evidence="2">
    <location>
        <begin position="53"/>
        <end position="77"/>
    </location>
</feature>
<keyword evidence="2" id="KW-0874">Quinone</keyword>
<sequence length="169" mass="18710">MSAYLFYIVAAITVTTAVYLIFEKNPVYGALYLIQTMVSLAVLYILLEAQFVAAVQIIVYAGAIMVLFLFVIMLLNLNVGEVTKNALPFQRILAILMGIALFTIICLVIRSKLLQGKQDQYTTAYVQSVGNTKLIGNLLFTDYLLPFEITSILLFVAAIGAIMLAKRKL</sequence>
<dbReference type="PANTHER" id="PTHR33269">
    <property type="entry name" value="NADH-UBIQUINONE OXIDOREDUCTASE CHAIN 6"/>
    <property type="match status" value="1"/>
</dbReference>
<gene>
    <name evidence="3" type="ORF">BROFUL_03079</name>
</gene>
<dbReference type="GO" id="GO:0005886">
    <property type="term" value="C:plasma membrane"/>
    <property type="evidence" value="ECO:0007669"/>
    <property type="project" value="UniProtKB-SubCell"/>
</dbReference>
<dbReference type="AlphaFoldDB" id="A0A0M2UQ72"/>
<feature type="transmembrane region" description="Helical" evidence="2">
    <location>
        <begin position="89"/>
        <end position="110"/>
    </location>
</feature>
<dbReference type="Proteomes" id="UP000034954">
    <property type="component" value="Unassembled WGS sequence"/>
</dbReference>
<proteinExistence type="inferred from homology"/>
<keyword evidence="2" id="KW-1133">Transmembrane helix</keyword>
<dbReference type="GO" id="GO:0048038">
    <property type="term" value="F:quinone binding"/>
    <property type="evidence" value="ECO:0007669"/>
    <property type="project" value="UniProtKB-UniRule"/>
</dbReference>
<keyword evidence="4" id="KW-1185">Reference proteome</keyword>
<dbReference type="EMBL" id="LAQJ01000285">
    <property type="protein sequence ID" value="KKO18233.1"/>
    <property type="molecule type" value="Genomic_DNA"/>
</dbReference>
<dbReference type="Gene3D" id="1.20.120.1200">
    <property type="entry name" value="NADH-ubiquinone/plastoquinone oxidoreductase chain 6, subunit NuoJ"/>
    <property type="match status" value="1"/>
</dbReference>
<dbReference type="InterPro" id="IPR042106">
    <property type="entry name" value="Nuo/plastoQ_OxRdtase_6_NuoJ"/>
</dbReference>
<protein>
    <recommendedName>
        <fullName evidence="2">NADH-quinone oxidoreductase subunit J</fullName>
        <ecNumber evidence="2">7.1.1.-</ecNumber>
    </recommendedName>
</protein>
<keyword evidence="2" id="KW-0520">NAD</keyword>
<accession>A0A0M2UQ72</accession>
<name>A0A0M2UQ72_9BACT</name>
<comment type="catalytic activity">
    <reaction evidence="2">
        <text>a quinone + NADH + 5 H(+)(in) = a quinol + NAD(+) + 4 H(+)(out)</text>
        <dbReference type="Rhea" id="RHEA:57888"/>
        <dbReference type="ChEBI" id="CHEBI:15378"/>
        <dbReference type="ChEBI" id="CHEBI:24646"/>
        <dbReference type="ChEBI" id="CHEBI:57540"/>
        <dbReference type="ChEBI" id="CHEBI:57945"/>
        <dbReference type="ChEBI" id="CHEBI:132124"/>
    </reaction>
</comment>
<dbReference type="PANTHER" id="PTHR33269:SF17">
    <property type="entry name" value="NADH-UBIQUINONE OXIDOREDUCTASE CHAIN 6"/>
    <property type="match status" value="1"/>
</dbReference>
<comment type="function">
    <text evidence="2">NDH-1 shuttles electrons from NADH, via FMN and iron-sulfur (Fe-S) centers, to quinones in the respiratory chain. Couples the redox reaction to proton translocation (for every two electrons transferred, four hydrogen ions are translocated across the cytoplasmic membrane), and thus conserves the redox energy in a proton gradient.</text>
</comment>
<keyword evidence="2" id="KW-0472">Membrane</keyword>
<dbReference type="PATRIC" id="fig|380242.3.peg.3805"/>
<comment type="caution">
    <text evidence="3">The sequence shown here is derived from an EMBL/GenBank/DDBJ whole genome shotgun (WGS) entry which is preliminary data.</text>
</comment>